<feature type="domain" description="Smf/DprA SLOG" evidence="1">
    <location>
        <begin position="6"/>
        <end position="134"/>
    </location>
</feature>
<evidence type="ECO:0000313" key="2">
    <source>
        <dbReference type="EMBL" id="OUP18883.1"/>
    </source>
</evidence>
<organism evidence="2 3">
    <name type="scientific">Parabacteroides distasonis</name>
    <dbReference type="NCBI Taxonomy" id="823"/>
    <lineage>
        <taxon>Bacteria</taxon>
        <taxon>Pseudomonadati</taxon>
        <taxon>Bacteroidota</taxon>
        <taxon>Bacteroidia</taxon>
        <taxon>Bacteroidales</taxon>
        <taxon>Tannerellaceae</taxon>
        <taxon>Parabacteroides</taxon>
    </lineage>
</organism>
<name>A0A1Y4IF80_PARDI</name>
<protein>
    <recommendedName>
        <fullName evidence="1">Smf/DprA SLOG domain-containing protein</fullName>
    </recommendedName>
</protein>
<dbReference type="AlphaFoldDB" id="A0A1Y4IF80"/>
<comment type="caution">
    <text evidence="2">The sequence shown here is derived from an EMBL/GenBank/DDBJ whole genome shotgun (WGS) entry which is preliminary data.</text>
</comment>
<evidence type="ECO:0000313" key="3">
    <source>
        <dbReference type="Proteomes" id="UP000195950"/>
    </source>
</evidence>
<dbReference type="EMBL" id="NFJX01000008">
    <property type="protein sequence ID" value="OUP18883.1"/>
    <property type="molecule type" value="Genomic_DNA"/>
</dbReference>
<reference evidence="3" key="1">
    <citation type="submission" date="2017-04" db="EMBL/GenBank/DDBJ databases">
        <title>Function of individual gut microbiota members based on whole genome sequencing of pure cultures obtained from chicken caecum.</title>
        <authorList>
            <person name="Medvecky M."/>
            <person name="Cejkova D."/>
            <person name="Polansky O."/>
            <person name="Karasova D."/>
            <person name="Kubasova T."/>
            <person name="Cizek A."/>
            <person name="Rychlik I."/>
        </authorList>
    </citation>
    <scope>NUCLEOTIDE SEQUENCE [LARGE SCALE GENOMIC DNA]</scope>
    <source>
        <strain evidence="3">An199</strain>
    </source>
</reference>
<evidence type="ECO:0000259" key="1">
    <source>
        <dbReference type="Pfam" id="PF02481"/>
    </source>
</evidence>
<dbReference type="GeneID" id="93525811"/>
<dbReference type="InterPro" id="IPR057666">
    <property type="entry name" value="DrpA_SLOG"/>
</dbReference>
<dbReference type="Pfam" id="PF02481">
    <property type="entry name" value="DNA_processg_A"/>
    <property type="match status" value="1"/>
</dbReference>
<dbReference type="Proteomes" id="UP000195950">
    <property type="component" value="Unassembled WGS sequence"/>
</dbReference>
<accession>A0A1Y4IF80</accession>
<proteinExistence type="predicted"/>
<dbReference type="GO" id="GO:0009294">
    <property type="term" value="P:DNA-mediated transformation"/>
    <property type="evidence" value="ECO:0007669"/>
    <property type="project" value="InterPro"/>
</dbReference>
<sequence length="159" mass="17985">MNVQFLGNKELLKLKKTAFLASSTISSETVLKCYDWATEMRRHGECVISGFSSKLEQDVLHFLLKGTQLIIIVLARKMYKVIPAELQAPMEQNRLLIISVSNATRQSRTTALARNRYICEISERILFVGVTESSSLNILKTTFENKLLASDIQTKGMRT</sequence>
<dbReference type="RefSeq" id="WP_008772259.1">
    <property type="nucleotide sequence ID" value="NZ_BAABYH010000001.1"/>
</dbReference>
<dbReference type="Gene3D" id="3.40.50.450">
    <property type="match status" value="1"/>
</dbReference>
<gene>
    <name evidence="2" type="ORF">B5F32_10710</name>
</gene>